<keyword evidence="2" id="KW-0560">Oxidoreductase</keyword>
<dbReference type="InParanoid" id="G5BB64"/>
<feature type="non-terminal residue" evidence="4">
    <location>
        <position position="1"/>
    </location>
</feature>
<keyword evidence="3" id="KW-0812">Transmembrane</keyword>
<evidence type="ECO:0000313" key="5">
    <source>
        <dbReference type="Proteomes" id="UP000006813"/>
    </source>
</evidence>
<reference evidence="4 5" key="1">
    <citation type="journal article" date="2011" name="Nature">
        <title>Genome sequencing reveals insights into physiology and longevity of the naked mole rat.</title>
        <authorList>
            <person name="Kim E.B."/>
            <person name="Fang X."/>
            <person name="Fushan A.A."/>
            <person name="Huang Z."/>
            <person name="Lobanov A.V."/>
            <person name="Han L."/>
            <person name="Marino S.M."/>
            <person name="Sun X."/>
            <person name="Turanov A.A."/>
            <person name="Yang P."/>
            <person name="Yim S.H."/>
            <person name="Zhao X."/>
            <person name="Kasaikina M.V."/>
            <person name="Stoletzki N."/>
            <person name="Peng C."/>
            <person name="Polak P."/>
            <person name="Xiong Z."/>
            <person name="Kiezun A."/>
            <person name="Zhu Y."/>
            <person name="Chen Y."/>
            <person name="Kryukov G.V."/>
            <person name="Zhang Q."/>
            <person name="Peshkin L."/>
            <person name="Yang L."/>
            <person name="Bronson R.T."/>
            <person name="Buffenstein R."/>
            <person name="Wang B."/>
            <person name="Han C."/>
            <person name="Li Q."/>
            <person name="Chen L."/>
            <person name="Zhao W."/>
            <person name="Sunyaev S.R."/>
            <person name="Park T.J."/>
            <person name="Zhang G."/>
            <person name="Wang J."/>
            <person name="Gladyshev V.N."/>
        </authorList>
    </citation>
    <scope>NUCLEOTIDE SEQUENCE [LARGE SCALE GENOMIC DNA]</scope>
</reference>
<evidence type="ECO:0000256" key="3">
    <source>
        <dbReference type="SAM" id="Phobius"/>
    </source>
</evidence>
<dbReference type="PANTHER" id="PTHR43313:SF4">
    <property type="entry name" value="17-BETA-HYDROXYSTEROID DEHYDROGENASE TYPE 6"/>
    <property type="match status" value="1"/>
</dbReference>
<evidence type="ECO:0000256" key="1">
    <source>
        <dbReference type="ARBA" id="ARBA00006484"/>
    </source>
</evidence>
<feature type="non-terminal residue" evidence="4">
    <location>
        <position position="304"/>
    </location>
</feature>
<dbReference type="GO" id="GO:0008202">
    <property type="term" value="P:steroid metabolic process"/>
    <property type="evidence" value="ECO:0007669"/>
    <property type="project" value="TreeGrafter"/>
</dbReference>
<dbReference type="InterPro" id="IPR002347">
    <property type="entry name" value="SDR_fam"/>
</dbReference>
<evidence type="ECO:0000256" key="2">
    <source>
        <dbReference type="ARBA" id="ARBA00023002"/>
    </source>
</evidence>
<accession>G5BB64</accession>
<feature type="transmembrane region" description="Helical" evidence="3">
    <location>
        <begin position="171"/>
        <end position="193"/>
    </location>
</feature>
<protein>
    <submittedName>
        <fullName evidence="4">Hydroxysteroid 17-beta dehydrogenase 6</fullName>
    </submittedName>
</protein>
<dbReference type="GO" id="GO:0016491">
    <property type="term" value="F:oxidoreductase activity"/>
    <property type="evidence" value="ECO:0007669"/>
    <property type="project" value="UniProtKB-KW"/>
</dbReference>
<dbReference type="InterPro" id="IPR036291">
    <property type="entry name" value="NAD(P)-bd_dom_sf"/>
</dbReference>
<dbReference type="STRING" id="10181.G5BB64"/>
<dbReference type="Proteomes" id="UP000006813">
    <property type="component" value="Unassembled WGS sequence"/>
</dbReference>
<comment type="similarity">
    <text evidence="1">Belongs to the short-chain dehydrogenases/reductases (SDR) family.</text>
</comment>
<gene>
    <name evidence="4" type="ORF">GW7_15743</name>
</gene>
<evidence type="ECO:0000313" key="4">
    <source>
        <dbReference type="EMBL" id="EHB06525.1"/>
    </source>
</evidence>
<dbReference type="PANTHER" id="PTHR43313">
    <property type="entry name" value="SHORT-CHAIN DEHYDROGENASE/REDUCTASE FAMILY 9C"/>
    <property type="match status" value="1"/>
</dbReference>
<keyword evidence="3" id="KW-0472">Membrane</keyword>
<organism evidence="4 5">
    <name type="scientific">Heterocephalus glaber</name>
    <name type="common">Naked mole rat</name>
    <dbReference type="NCBI Taxonomy" id="10181"/>
    <lineage>
        <taxon>Eukaryota</taxon>
        <taxon>Metazoa</taxon>
        <taxon>Chordata</taxon>
        <taxon>Craniata</taxon>
        <taxon>Vertebrata</taxon>
        <taxon>Euteleostomi</taxon>
        <taxon>Mammalia</taxon>
        <taxon>Eutheria</taxon>
        <taxon>Euarchontoglires</taxon>
        <taxon>Glires</taxon>
        <taxon>Rodentia</taxon>
        <taxon>Hystricomorpha</taxon>
        <taxon>Bathyergidae</taxon>
        <taxon>Heterocephalus</taxon>
    </lineage>
</organism>
<dbReference type="eggNOG" id="KOG1610">
    <property type="taxonomic scope" value="Eukaryota"/>
</dbReference>
<dbReference type="EMBL" id="JH169329">
    <property type="protein sequence ID" value="EHB06525.1"/>
    <property type="molecule type" value="Genomic_DNA"/>
</dbReference>
<dbReference type="SUPFAM" id="SSF51735">
    <property type="entry name" value="NAD(P)-binding Rossmann-fold domains"/>
    <property type="match status" value="1"/>
</dbReference>
<name>G5BB64_HETGA</name>
<sequence>RQGVSHLQDKYVFITGCDSGFGNLLARQLDMRGLRVLAACLTEKGAEQLRKQTSEWLETVILDITQTESIAAATEWVKEHVGHRDSLFNKWCWKNWVSTCQRLKLDLYLSPCTKLKLKWIKDLSIQTETLSWLEQSNSPAQGFIVMMGSLLVSLPRGLVCLNICGYSLSKYLCVCFLLFVSLLCVPFCLHLQLISSRFLTPKLASMVQDVCAQCQTCTQVNAKKMLGGNGTQCQDYSIVKQGLSNCSTNLNLVSDCMEHALIPVQPHPLYSGGWHDQFFFIPLSYLPTSLADYILTRSHPKPAQ</sequence>
<dbReference type="Pfam" id="PF00106">
    <property type="entry name" value="adh_short"/>
    <property type="match status" value="1"/>
</dbReference>
<proteinExistence type="inferred from homology"/>
<dbReference type="Gene3D" id="3.40.50.720">
    <property type="entry name" value="NAD(P)-binding Rossmann-like Domain"/>
    <property type="match status" value="1"/>
</dbReference>
<feature type="transmembrane region" description="Helical" evidence="3">
    <location>
        <begin position="143"/>
        <end position="164"/>
    </location>
</feature>
<dbReference type="AlphaFoldDB" id="G5BB64"/>
<keyword evidence="3" id="KW-1133">Transmembrane helix</keyword>